<evidence type="ECO:0000313" key="10">
    <source>
        <dbReference type="Proteomes" id="UP000240883"/>
    </source>
</evidence>
<protein>
    <recommendedName>
        <fullName evidence="8">Rhodopsin domain-containing protein</fullName>
    </recommendedName>
</protein>
<accession>A0A2T2NV88</accession>
<evidence type="ECO:0000313" key="9">
    <source>
        <dbReference type="EMBL" id="PSN68998.1"/>
    </source>
</evidence>
<dbReference type="GO" id="GO:0016020">
    <property type="term" value="C:membrane"/>
    <property type="evidence" value="ECO:0007669"/>
    <property type="project" value="UniProtKB-SubCell"/>
</dbReference>
<dbReference type="Pfam" id="PF20684">
    <property type="entry name" value="Fung_rhodopsin"/>
    <property type="match status" value="1"/>
</dbReference>
<keyword evidence="2 7" id="KW-0812">Transmembrane</keyword>
<feature type="transmembrane region" description="Helical" evidence="7">
    <location>
        <begin position="89"/>
        <end position="111"/>
    </location>
</feature>
<sequence>MPSYMASPAGIRVNTVVLTFTLVAGLVVFLRLFTRIFLVRKAPCEDACVALAMALSIGLTVTIAVQVQNGLGQHIYELTEMEMVNSLKAFWASVWMYNLSLTATKISILIQYLRIFPTRRFRLVCSAVLAVVIIYGTWTLFASIFLCLPVEFFWDKSVPGGKCLNQHAIWFSNAGVNIFQDVVLLALPIYKVRSLSIPKAQKTALIIVFALGGFVCLVSIIRLQSLVAIANSPDPTFDNPPAATLSSVETNVGIVCACLPSMRPLLSSMMPRYFPDTSRYTNVLTHDEEQPKYSRKPSTSSGPPASSYISKPSHSKVGTNRSSSKYQSELKDMTSSRHASSNYSASVRSVETRSNGPLRPFAVSPNRLSPLRMSPWSPPGPPGSRPITPRLPRLPENLAGIGPRGESSLRNSLGLRSPQTPRRTPRAPVFQKPLPITPFPVNTDIG</sequence>
<dbReference type="EMBL" id="KZ678133">
    <property type="protein sequence ID" value="PSN68998.1"/>
    <property type="molecule type" value="Genomic_DNA"/>
</dbReference>
<keyword evidence="3 7" id="KW-1133">Transmembrane helix</keyword>
<keyword evidence="10" id="KW-1185">Reference proteome</keyword>
<dbReference type="PANTHER" id="PTHR33048">
    <property type="entry name" value="PTH11-LIKE INTEGRAL MEMBRANE PROTEIN (AFU_ORTHOLOGUE AFUA_5G11245)"/>
    <property type="match status" value="1"/>
</dbReference>
<feature type="region of interest" description="Disordered" evidence="6">
    <location>
        <begin position="285"/>
        <end position="446"/>
    </location>
</feature>
<organism evidence="9 10">
    <name type="scientific">Corynespora cassiicola Philippines</name>
    <dbReference type="NCBI Taxonomy" id="1448308"/>
    <lineage>
        <taxon>Eukaryota</taxon>
        <taxon>Fungi</taxon>
        <taxon>Dikarya</taxon>
        <taxon>Ascomycota</taxon>
        <taxon>Pezizomycotina</taxon>
        <taxon>Dothideomycetes</taxon>
        <taxon>Pleosporomycetidae</taxon>
        <taxon>Pleosporales</taxon>
        <taxon>Corynesporascaceae</taxon>
        <taxon>Corynespora</taxon>
    </lineage>
</organism>
<feature type="compositionally biased region" description="Polar residues" evidence="6">
    <location>
        <begin position="296"/>
        <end position="327"/>
    </location>
</feature>
<dbReference type="InterPro" id="IPR052337">
    <property type="entry name" value="SAT4-like"/>
</dbReference>
<evidence type="ECO:0000256" key="2">
    <source>
        <dbReference type="ARBA" id="ARBA00022692"/>
    </source>
</evidence>
<reference evidence="9 10" key="1">
    <citation type="journal article" date="2018" name="Front. Microbiol.">
        <title>Genome-Wide Analysis of Corynespora cassiicola Leaf Fall Disease Putative Effectors.</title>
        <authorList>
            <person name="Lopez D."/>
            <person name="Ribeiro S."/>
            <person name="Label P."/>
            <person name="Fumanal B."/>
            <person name="Venisse J.S."/>
            <person name="Kohler A."/>
            <person name="de Oliveira R.R."/>
            <person name="Labutti K."/>
            <person name="Lipzen A."/>
            <person name="Lail K."/>
            <person name="Bauer D."/>
            <person name="Ohm R.A."/>
            <person name="Barry K.W."/>
            <person name="Spatafora J."/>
            <person name="Grigoriev I.V."/>
            <person name="Martin F.M."/>
            <person name="Pujade-Renaud V."/>
        </authorList>
    </citation>
    <scope>NUCLEOTIDE SEQUENCE [LARGE SCALE GENOMIC DNA]</scope>
    <source>
        <strain evidence="9 10">Philippines</strain>
    </source>
</reference>
<gene>
    <name evidence="9" type="ORF">BS50DRAFT_330264</name>
</gene>
<dbReference type="Proteomes" id="UP000240883">
    <property type="component" value="Unassembled WGS sequence"/>
</dbReference>
<dbReference type="InterPro" id="IPR049326">
    <property type="entry name" value="Rhodopsin_dom_fungi"/>
</dbReference>
<dbReference type="STRING" id="1448308.A0A2T2NV88"/>
<evidence type="ECO:0000256" key="4">
    <source>
        <dbReference type="ARBA" id="ARBA00023136"/>
    </source>
</evidence>
<comment type="subcellular location">
    <subcellularLocation>
        <location evidence="1">Membrane</location>
        <topology evidence="1">Multi-pass membrane protein</topology>
    </subcellularLocation>
</comment>
<evidence type="ECO:0000256" key="7">
    <source>
        <dbReference type="SAM" id="Phobius"/>
    </source>
</evidence>
<feature type="domain" description="Rhodopsin" evidence="8">
    <location>
        <begin position="30"/>
        <end position="267"/>
    </location>
</feature>
<feature type="transmembrane region" description="Helical" evidence="7">
    <location>
        <begin position="168"/>
        <end position="192"/>
    </location>
</feature>
<evidence type="ECO:0000256" key="5">
    <source>
        <dbReference type="ARBA" id="ARBA00038359"/>
    </source>
</evidence>
<keyword evidence="4 7" id="KW-0472">Membrane</keyword>
<evidence type="ECO:0000256" key="1">
    <source>
        <dbReference type="ARBA" id="ARBA00004141"/>
    </source>
</evidence>
<comment type="similarity">
    <text evidence="5">Belongs to the SAT4 family.</text>
</comment>
<feature type="transmembrane region" description="Helical" evidence="7">
    <location>
        <begin position="46"/>
        <end position="69"/>
    </location>
</feature>
<dbReference type="AlphaFoldDB" id="A0A2T2NV88"/>
<feature type="transmembrane region" description="Helical" evidence="7">
    <location>
        <begin position="123"/>
        <end position="148"/>
    </location>
</feature>
<evidence type="ECO:0000256" key="3">
    <source>
        <dbReference type="ARBA" id="ARBA00022989"/>
    </source>
</evidence>
<dbReference type="PANTHER" id="PTHR33048:SF47">
    <property type="entry name" value="INTEGRAL MEMBRANE PROTEIN-RELATED"/>
    <property type="match status" value="1"/>
</dbReference>
<evidence type="ECO:0000259" key="8">
    <source>
        <dbReference type="Pfam" id="PF20684"/>
    </source>
</evidence>
<feature type="transmembrane region" description="Helical" evidence="7">
    <location>
        <begin position="12"/>
        <end position="34"/>
    </location>
</feature>
<feature type="compositionally biased region" description="Low complexity" evidence="6">
    <location>
        <begin position="336"/>
        <end position="346"/>
    </location>
</feature>
<dbReference type="OrthoDB" id="444631at2759"/>
<feature type="transmembrane region" description="Helical" evidence="7">
    <location>
        <begin position="204"/>
        <end position="223"/>
    </location>
</feature>
<proteinExistence type="inferred from homology"/>
<evidence type="ECO:0000256" key="6">
    <source>
        <dbReference type="SAM" id="MobiDB-lite"/>
    </source>
</evidence>
<name>A0A2T2NV88_CORCC</name>